<sequence length="161" mass="17885">MSRLVTFLILFAFWMMLSGMFDAFHLFLGVIACGAVAYFSAHLLFPDGKVGLSGRNVLGMALYLPWLFWQIVVANLQVAKIVLHPRMLDLINPQIVRFKTSIKSPFARVTFGQSITLTPGTITINIDRDEFTVYALTDDTAASLPGEMEKRVAAALEKEQG</sequence>
<keyword evidence="4 7" id="KW-0812">Transmembrane</keyword>
<gene>
    <name evidence="8" type="ORF">L9S41_16755</name>
</gene>
<keyword evidence="9" id="KW-1185">Reference proteome</keyword>
<keyword evidence="6 7" id="KW-0472">Membrane</keyword>
<proteinExistence type="inferred from homology"/>
<dbReference type="PIRSF" id="PIRSF019239">
    <property type="entry name" value="MrpE"/>
    <property type="match status" value="1"/>
</dbReference>
<reference evidence="8" key="1">
    <citation type="journal article" date="2022" name="Environ. Microbiol.">
        <title>Geoalkalibacter halelectricus SAP #1 sp. nov. possessing extracellular electron transfer and mineral#reducing capabilities from a haloalkaline environment.</title>
        <authorList>
            <person name="Yadav S."/>
            <person name="Singh R."/>
            <person name="Sundharam S.S."/>
            <person name="Chaudhary S."/>
            <person name="Krishnamurthi S."/>
            <person name="Patil S.A."/>
        </authorList>
    </citation>
    <scope>NUCLEOTIDE SEQUENCE</scope>
    <source>
        <strain evidence="8">SAP-1</strain>
    </source>
</reference>
<evidence type="ECO:0000256" key="1">
    <source>
        <dbReference type="ARBA" id="ARBA00004651"/>
    </source>
</evidence>
<name>A0ABY5ZN44_9BACT</name>
<dbReference type="Pfam" id="PF01899">
    <property type="entry name" value="MNHE"/>
    <property type="match status" value="1"/>
</dbReference>
<keyword evidence="5 7" id="KW-1133">Transmembrane helix</keyword>
<evidence type="ECO:0000256" key="3">
    <source>
        <dbReference type="ARBA" id="ARBA00022475"/>
    </source>
</evidence>
<dbReference type="PROSITE" id="PS51257">
    <property type="entry name" value="PROKAR_LIPOPROTEIN"/>
    <property type="match status" value="1"/>
</dbReference>
<comment type="similarity">
    <text evidence="2">Belongs to the CPA3 antiporters (TC 2.A.63) subunit E family.</text>
</comment>
<dbReference type="InterPro" id="IPR002758">
    <property type="entry name" value="Cation_antiport_E"/>
</dbReference>
<accession>A0ABY5ZN44</accession>
<dbReference type="PANTHER" id="PTHR34584">
    <property type="entry name" value="NA(+)/H(+) ANTIPORTER SUBUNIT E1"/>
    <property type="match status" value="1"/>
</dbReference>
<evidence type="ECO:0000256" key="5">
    <source>
        <dbReference type="ARBA" id="ARBA00022989"/>
    </source>
</evidence>
<protein>
    <submittedName>
        <fullName evidence="8">Na+/H+ antiporter subunit E</fullName>
    </submittedName>
</protein>
<evidence type="ECO:0000313" key="8">
    <source>
        <dbReference type="EMBL" id="UWZ79310.1"/>
    </source>
</evidence>
<dbReference type="PANTHER" id="PTHR34584:SF1">
    <property type="entry name" value="NA(+)_H(+) ANTIPORTER SUBUNIT E1"/>
    <property type="match status" value="1"/>
</dbReference>
<comment type="subcellular location">
    <subcellularLocation>
        <location evidence="1">Cell membrane</location>
        <topology evidence="1">Multi-pass membrane protein</topology>
    </subcellularLocation>
</comment>
<feature type="transmembrane region" description="Helical" evidence="7">
    <location>
        <begin position="57"/>
        <end position="78"/>
    </location>
</feature>
<evidence type="ECO:0000256" key="6">
    <source>
        <dbReference type="ARBA" id="ARBA00023136"/>
    </source>
</evidence>
<evidence type="ECO:0000256" key="7">
    <source>
        <dbReference type="SAM" id="Phobius"/>
    </source>
</evidence>
<organism evidence="8 9">
    <name type="scientific">Geoalkalibacter halelectricus</name>
    <dbReference type="NCBI Taxonomy" id="2847045"/>
    <lineage>
        <taxon>Bacteria</taxon>
        <taxon>Pseudomonadati</taxon>
        <taxon>Thermodesulfobacteriota</taxon>
        <taxon>Desulfuromonadia</taxon>
        <taxon>Desulfuromonadales</taxon>
        <taxon>Geoalkalibacteraceae</taxon>
        <taxon>Geoalkalibacter</taxon>
    </lineage>
</organism>
<evidence type="ECO:0000256" key="2">
    <source>
        <dbReference type="ARBA" id="ARBA00006228"/>
    </source>
</evidence>
<dbReference type="EMBL" id="CP092109">
    <property type="protein sequence ID" value="UWZ79310.1"/>
    <property type="molecule type" value="Genomic_DNA"/>
</dbReference>
<dbReference type="Proteomes" id="UP001060414">
    <property type="component" value="Chromosome"/>
</dbReference>
<evidence type="ECO:0000256" key="4">
    <source>
        <dbReference type="ARBA" id="ARBA00022692"/>
    </source>
</evidence>
<dbReference type="RefSeq" id="WP_260747666.1">
    <property type="nucleotide sequence ID" value="NZ_CP092109.1"/>
</dbReference>
<evidence type="ECO:0000313" key="9">
    <source>
        <dbReference type="Proteomes" id="UP001060414"/>
    </source>
</evidence>
<keyword evidence="3" id="KW-1003">Cell membrane</keyword>